<evidence type="ECO:0000256" key="1">
    <source>
        <dbReference type="SAM" id="MobiDB-lite"/>
    </source>
</evidence>
<accession>A0A0N0BQU4</accession>
<name>A0A0N0BQU4_9EURY</name>
<proteinExistence type="predicted"/>
<dbReference type="InterPro" id="IPR055766">
    <property type="entry name" value="DUF7342"/>
</dbReference>
<reference evidence="2 3" key="1">
    <citation type="submission" date="2015-08" db="EMBL/GenBank/DDBJ databases">
        <title>Genomes of Isolates from Cabo Rojo, PR.</title>
        <authorList>
            <person name="Sanchez-Nieves R.L."/>
            <person name="Montalvo-Rodriguez R."/>
        </authorList>
    </citation>
    <scope>NUCLEOTIDE SEQUENCE [LARGE SCALE GENOMIC DNA]</scope>
    <source>
        <strain evidence="2 3">5</strain>
    </source>
</reference>
<evidence type="ECO:0000313" key="2">
    <source>
        <dbReference type="EMBL" id="KOX95893.1"/>
    </source>
</evidence>
<dbReference type="Pfam" id="PF24033">
    <property type="entry name" value="DUF7342"/>
    <property type="match status" value="1"/>
</dbReference>
<organism evidence="2 3">
    <name type="scientific">Halorubrum tropicale</name>
    <dbReference type="NCBI Taxonomy" id="1765655"/>
    <lineage>
        <taxon>Archaea</taxon>
        <taxon>Methanobacteriati</taxon>
        <taxon>Methanobacteriota</taxon>
        <taxon>Stenosarchaea group</taxon>
        <taxon>Halobacteria</taxon>
        <taxon>Halobacteriales</taxon>
        <taxon>Haloferacaceae</taxon>
        <taxon>Halorubrum</taxon>
    </lineage>
</organism>
<dbReference type="AlphaFoldDB" id="A0A0N0BQU4"/>
<dbReference type="EMBL" id="LIST01000005">
    <property type="protein sequence ID" value="KOX95893.1"/>
    <property type="molecule type" value="Genomic_DNA"/>
</dbReference>
<feature type="compositionally biased region" description="Basic and acidic residues" evidence="1">
    <location>
        <begin position="13"/>
        <end position="23"/>
    </location>
</feature>
<dbReference type="PATRIC" id="fig|1705389.3.peg.1586"/>
<comment type="caution">
    <text evidence="2">The sequence shown here is derived from an EMBL/GenBank/DDBJ whole genome shotgun (WGS) entry which is preliminary data.</text>
</comment>
<protein>
    <recommendedName>
        <fullName evidence="4">Sugar-specific transcriptional regulator TrmB</fullName>
    </recommendedName>
</protein>
<evidence type="ECO:0008006" key="4">
    <source>
        <dbReference type="Google" id="ProtNLM"/>
    </source>
</evidence>
<evidence type="ECO:0000313" key="3">
    <source>
        <dbReference type="Proteomes" id="UP000037747"/>
    </source>
</evidence>
<keyword evidence="3" id="KW-1185">Reference proteome</keyword>
<dbReference type="RefSeq" id="WP_053772534.1">
    <property type="nucleotide sequence ID" value="NZ_LIST01000005.1"/>
</dbReference>
<dbReference type="Proteomes" id="UP000037747">
    <property type="component" value="Unassembled WGS sequence"/>
</dbReference>
<sequence>MSGDSTWDPASSDGREETRQQWKRDRTTFQRVYDVITGVTEYTGASGIADRADCSTDGARDALTQLAEMGVVDHREGRPAEYRRNESYFQWKRVERLADEHTHAELREHLDQLLEEDADFQRSFSVPSPDSVDIARIEDGEHAAVHDRLESLSRWRTVRHDIELLQRAVSRAADRQRDGGDLGASA</sequence>
<dbReference type="STRING" id="1765655.AMR74_13280"/>
<feature type="region of interest" description="Disordered" evidence="1">
    <location>
        <begin position="1"/>
        <end position="23"/>
    </location>
</feature>
<dbReference type="OrthoDB" id="240032at2157"/>
<gene>
    <name evidence="2" type="ORF">AMR74_13280</name>
</gene>